<reference evidence="1 2" key="1">
    <citation type="submission" date="2018-10" db="EMBL/GenBank/DDBJ databases">
        <title>Genomic Encyclopedia of Archaeal and Bacterial Type Strains, Phase II (KMG-II): from individual species to whole genera.</title>
        <authorList>
            <person name="Goeker M."/>
        </authorList>
    </citation>
    <scope>NUCLEOTIDE SEQUENCE [LARGE SCALE GENOMIC DNA]</scope>
    <source>
        <strain evidence="1 2">DSM 29466</strain>
    </source>
</reference>
<sequence length="73" mass="8349">MPNPLAQNLRPAYDHLDILTAEEPGAIDMIRFAMTSSDKMLDRQYKRGNVMSKKLEPNKPLVTELAELVNPFY</sequence>
<dbReference type="AlphaFoldDB" id="A0A497VBU9"/>
<accession>A0A497VBU9</accession>
<organism evidence="1 2">
    <name type="scientific">Litoreibacter meonggei</name>
    <dbReference type="NCBI Taxonomy" id="1049199"/>
    <lineage>
        <taxon>Bacteria</taxon>
        <taxon>Pseudomonadati</taxon>
        <taxon>Pseudomonadota</taxon>
        <taxon>Alphaproteobacteria</taxon>
        <taxon>Rhodobacterales</taxon>
        <taxon>Roseobacteraceae</taxon>
        <taxon>Litoreibacter</taxon>
    </lineage>
</organism>
<dbReference type="Proteomes" id="UP000269157">
    <property type="component" value="Unassembled WGS sequence"/>
</dbReference>
<dbReference type="RefSeq" id="WP_121027345.1">
    <property type="nucleotide sequence ID" value="NZ_RCCE01000006.1"/>
</dbReference>
<keyword evidence="2" id="KW-1185">Reference proteome</keyword>
<comment type="caution">
    <text evidence="1">The sequence shown here is derived from an EMBL/GenBank/DDBJ whole genome shotgun (WGS) entry which is preliminary data.</text>
</comment>
<evidence type="ECO:0000313" key="2">
    <source>
        <dbReference type="Proteomes" id="UP000269157"/>
    </source>
</evidence>
<protein>
    <submittedName>
        <fullName evidence="1">Uncharacterized protein</fullName>
    </submittedName>
</protein>
<gene>
    <name evidence="1" type="ORF">BCF46_3511</name>
</gene>
<name>A0A497VBU9_9RHOB</name>
<proteinExistence type="predicted"/>
<evidence type="ECO:0000313" key="1">
    <source>
        <dbReference type="EMBL" id="RLJ40940.1"/>
    </source>
</evidence>
<dbReference type="EMBL" id="RCCE01000006">
    <property type="protein sequence ID" value="RLJ40940.1"/>
    <property type="molecule type" value="Genomic_DNA"/>
</dbReference>